<dbReference type="Gene3D" id="3.40.50.10330">
    <property type="entry name" value="Probable inorganic polyphosphate/atp-NAD kinase, domain 1"/>
    <property type="match status" value="1"/>
</dbReference>
<dbReference type="SUPFAM" id="SSF111331">
    <property type="entry name" value="NAD kinase/diacylglycerol kinase-like"/>
    <property type="match status" value="1"/>
</dbReference>
<sequence>MNVTFIYLLLVVAASGLVYVSKHPLFIFASSWILLSVLIVFSAYLFEKPNFFRKRATGQIPVVIKLVLLPYLLCAQLYNAWQRYKDSVPALQQVEDKMFIACRLFPSDIPMLKANNIDAILDVTAEFDGLNWSAEQEGLYYLNLPVLDHQSPTRSQIVHALRWIEAMHTLNKKVVIHCALGRGRSVFLLCAYLLYKHKLSTQGALDRVKELRQTARLNRSQKKRLNAIAHVDLLAKTETLPMVINPVSGSGKWYQYDNQVIGYLTQRFLLEFHFTEKDTNVSALALRLKRNHNKVIACGGDGTVTAVAHALVNSDCHLGFIPLGTANALAHVLLGVQTKLEPITLACEAIVKGKTQQIDTIQCNEHTALLLVAFGFEEQMISFANREEKNQGGQFAYISGFINAVSESKSQNVCIAVDQQNPKELNVNSLVIANAAPFSTLLAQGGGEPNYQDGQLDITLIEHDENSSPAFSLAQLVFNGLEGKKKHSENNVNHALCKRVCLHQHGDTVRYSIDGEIKTCETLTIEIKEKSLWIMTK</sequence>
<evidence type="ECO:0000256" key="1">
    <source>
        <dbReference type="SAM" id="Phobius"/>
    </source>
</evidence>
<dbReference type="Gene3D" id="2.60.200.40">
    <property type="match status" value="1"/>
</dbReference>
<dbReference type="PROSITE" id="PS50146">
    <property type="entry name" value="DAGK"/>
    <property type="match status" value="1"/>
</dbReference>
<keyword evidence="1" id="KW-0472">Membrane</keyword>
<comment type="caution">
    <text evidence="5">The sequence shown here is derived from an EMBL/GenBank/DDBJ whole genome shotgun (WGS) entry which is preliminary data.</text>
</comment>
<keyword evidence="1" id="KW-0812">Transmembrane</keyword>
<evidence type="ECO:0000313" key="6">
    <source>
        <dbReference type="Proteomes" id="UP001382455"/>
    </source>
</evidence>
<evidence type="ECO:0000259" key="3">
    <source>
        <dbReference type="PROSITE" id="PS50056"/>
    </source>
</evidence>
<dbReference type="InterPro" id="IPR020422">
    <property type="entry name" value="TYR_PHOSPHATASE_DUAL_dom"/>
</dbReference>
<dbReference type="RefSeq" id="WP_336436253.1">
    <property type="nucleotide sequence ID" value="NZ_JBAWKS010000002.1"/>
</dbReference>
<keyword evidence="5" id="KW-0808">Transferase</keyword>
<keyword evidence="5" id="KW-0418">Kinase</keyword>
<dbReference type="SMART" id="SM00046">
    <property type="entry name" value="DAGKc"/>
    <property type="match status" value="1"/>
</dbReference>
<dbReference type="Pfam" id="PF00781">
    <property type="entry name" value="DAGK_cat"/>
    <property type="match status" value="1"/>
</dbReference>
<dbReference type="SMART" id="SM00195">
    <property type="entry name" value="DSPc"/>
    <property type="match status" value="1"/>
</dbReference>
<dbReference type="PROSITE" id="PS50054">
    <property type="entry name" value="TYR_PHOSPHATASE_DUAL"/>
    <property type="match status" value="1"/>
</dbReference>
<organism evidence="5 6">
    <name type="scientific">Pseudoalteromonas spongiae</name>
    <dbReference type="NCBI Taxonomy" id="298657"/>
    <lineage>
        <taxon>Bacteria</taxon>
        <taxon>Pseudomonadati</taxon>
        <taxon>Pseudomonadota</taxon>
        <taxon>Gammaproteobacteria</taxon>
        <taxon>Alteromonadales</taxon>
        <taxon>Pseudoalteromonadaceae</taxon>
        <taxon>Pseudoalteromonas</taxon>
    </lineage>
</organism>
<feature type="domain" description="Tyrosine-protein phosphatase" evidence="2">
    <location>
        <begin position="88"/>
        <end position="234"/>
    </location>
</feature>
<evidence type="ECO:0000313" key="5">
    <source>
        <dbReference type="EMBL" id="MEI4551246.1"/>
    </source>
</evidence>
<reference evidence="5 6" key="1">
    <citation type="submission" date="2023-12" db="EMBL/GenBank/DDBJ databases">
        <title>Friends and Foes: Symbiotic and Algicidal bacterial influence on Karenia brevis blooms.</title>
        <authorList>
            <person name="Fei C."/>
            <person name="Mohamed A.R."/>
            <person name="Booker A."/>
            <person name="Arshad M."/>
            <person name="Klass S."/>
            <person name="Ahn S."/>
            <person name="Gilbert P.M."/>
            <person name="Heil C.A."/>
            <person name="Martinez J.M."/>
            <person name="Amin S.A."/>
        </authorList>
    </citation>
    <scope>NUCLEOTIDE SEQUENCE [LARGE SCALE GENOMIC DNA]</scope>
    <source>
        <strain evidence="5 6">CE15</strain>
    </source>
</reference>
<feature type="transmembrane region" description="Helical" evidence="1">
    <location>
        <begin position="26"/>
        <end position="46"/>
    </location>
</feature>
<dbReference type="InterPro" id="IPR017438">
    <property type="entry name" value="ATP-NAD_kinase_N"/>
</dbReference>
<dbReference type="NCBIfam" id="NF009025">
    <property type="entry name" value="PRK12361.1"/>
    <property type="match status" value="1"/>
</dbReference>
<name>A0ABU8EYG1_9GAMM</name>
<gene>
    <name evidence="5" type="ORF">WAE96_16350</name>
</gene>
<dbReference type="InterPro" id="IPR029021">
    <property type="entry name" value="Prot-tyrosine_phosphatase-like"/>
</dbReference>
<feature type="domain" description="Tyrosine specific protein phosphatases" evidence="3">
    <location>
        <begin position="155"/>
        <end position="223"/>
    </location>
</feature>
<keyword evidence="6" id="KW-1185">Reference proteome</keyword>
<dbReference type="InterPro" id="IPR016064">
    <property type="entry name" value="NAD/diacylglycerol_kinase_sf"/>
</dbReference>
<dbReference type="EMBL" id="JBAWKS010000002">
    <property type="protein sequence ID" value="MEI4551246.1"/>
    <property type="molecule type" value="Genomic_DNA"/>
</dbReference>
<dbReference type="Proteomes" id="UP001382455">
    <property type="component" value="Unassembled WGS sequence"/>
</dbReference>
<dbReference type="Gene3D" id="3.90.190.10">
    <property type="entry name" value="Protein tyrosine phosphatase superfamily"/>
    <property type="match status" value="1"/>
</dbReference>
<dbReference type="SUPFAM" id="SSF52799">
    <property type="entry name" value="(Phosphotyrosine protein) phosphatases II"/>
    <property type="match status" value="1"/>
</dbReference>
<dbReference type="PROSITE" id="PS50056">
    <property type="entry name" value="TYR_PHOSPHATASE_2"/>
    <property type="match status" value="1"/>
</dbReference>
<dbReference type="PANTHER" id="PTHR47216">
    <property type="match status" value="1"/>
</dbReference>
<dbReference type="PANTHER" id="PTHR47216:SF4">
    <property type="entry name" value="OS01G0859400 PROTEIN"/>
    <property type="match status" value="1"/>
</dbReference>
<feature type="transmembrane region" description="Helical" evidence="1">
    <location>
        <begin position="58"/>
        <end position="78"/>
    </location>
</feature>
<keyword evidence="1" id="KW-1133">Transmembrane helix</keyword>
<protein>
    <submittedName>
        <fullName evidence="5">Diacylglycerol kinase family protein</fullName>
    </submittedName>
</protein>
<feature type="domain" description="DAGKc" evidence="4">
    <location>
        <begin position="235"/>
        <end position="366"/>
    </location>
</feature>
<dbReference type="InterPro" id="IPR001206">
    <property type="entry name" value="Diacylglycerol_kinase_cat_dom"/>
</dbReference>
<accession>A0ABU8EYG1</accession>
<evidence type="ECO:0000259" key="4">
    <source>
        <dbReference type="PROSITE" id="PS50146"/>
    </source>
</evidence>
<proteinExistence type="predicted"/>
<evidence type="ECO:0000259" key="2">
    <source>
        <dbReference type="PROSITE" id="PS50054"/>
    </source>
</evidence>
<dbReference type="Pfam" id="PF00782">
    <property type="entry name" value="DSPc"/>
    <property type="match status" value="1"/>
</dbReference>
<dbReference type="GO" id="GO:0016301">
    <property type="term" value="F:kinase activity"/>
    <property type="evidence" value="ECO:0007669"/>
    <property type="project" value="UniProtKB-KW"/>
</dbReference>
<dbReference type="InterPro" id="IPR000387">
    <property type="entry name" value="Tyr_Pase_dom"/>
</dbReference>
<dbReference type="InterPro" id="IPR000340">
    <property type="entry name" value="Dual-sp_phosphatase_cat-dom"/>
</dbReference>